<dbReference type="KEGG" id="bmed:GYM46_13110"/>
<name>A0AB37E946_9CAUL</name>
<dbReference type="InterPro" id="IPR036680">
    <property type="entry name" value="SPOR-like_sf"/>
</dbReference>
<dbReference type="EMBL" id="CP048751">
    <property type="protein sequence ID" value="QIH73804.1"/>
    <property type="molecule type" value="Genomic_DNA"/>
</dbReference>
<dbReference type="PROSITE" id="PS51724">
    <property type="entry name" value="SPOR"/>
    <property type="match status" value="1"/>
</dbReference>
<evidence type="ECO:0000259" key="1">
    <source>
        <dbReference type="PROSITE" id="PS51724"/>
    </source>
</evidence>
<reference evidence="2 3" key="1">
    <citation type="submission" date="2020-01" db="EMBL/GenBank/DDBJ databases">
        <authorList>
            <person name="Wang S."/>
        </authorList>
    </citation>
    <scope>NUCLEOTIDE SEQUENCE [LARGE SCALE GENOMIC DNA]</scope>
    <source>
        <strain evidence="2 3">D151-2-6</strain>
    </source>
</reference>
<evidence type="ECO:0000313" key="3">
    <source>
        <dbReference type="Proteomes" id="UP000501325"/>
    </source>
</evidence>
<dbReference type="Pfam" id="PF05036">
    <property type="entry name" value="SPOR"/>
    <property type="match status" value="1"/>
</dbReference>
<evidence type="ECO:0000313" key="2">
    <source>
        <dbReference type="EMBL" id="QIH73804.1"/>
    </source>
</evidence>
<dbReference type="InterPro" id="IPR007730">
    <property type="entry name" value="SPOR-like_dom"/>
</dbReference>
<protein>
    <submittedName>
        <fullName evidence="2">SPOR domain-containing protein</fullName>
    </submittedName>
</protein>
<dbReference type="SUPFAM" id="SSF110997">
    <property type="entry name" value="Sporulation related repeat"/>
    <property type="match status" value="1"/>
</dbReference>
<accession>A0AB37E946</accession>
<dbReference type="Proteomes" id="UP000501325">
    <property type="component" value="Chromosome"/>
</dbReference>
<feature type="domain" description="SPOR" evidence="1">
    <location>
        <begin position="140"/>
        <end position="220"/>
    </location>
</feature>
<dbReference type="Gene3D" id="3.30.70.1070">
    <property type="entry name" value="Sporulation related repeat"/>
    <property type="match status" value="1"/>
</dbReference>
<dbReference type="GO" id="GO:0042834">
    <property type="term" value="F:peptidoglycan binding"/>
    <property type="evidence" value="ECO:0007669"/>
    <property type="project" value="InterPro"/>
</dbReference>
<gene>
    <name evidence="2" type="ORF">GYM46_13110</name>
</gene>
<dbReference type="RefSeq" id="WP_008262580.1">
    <property type="nucleotide sequence ID" value="NZ_CP048751.1"/>
</dbReference>
<proteinExistence type="predicted"/>
<dbReference type="AlphaFoldDB" id="A0AB37E946"/>
<sequence length="220" mass="22738">MALPGCGAAEGDRQSFQAMAERVAAIDIPLDPKAIGPGAASRQTAQAQGLRPAKFSPVHVAVLTPHQMWDARDVLSRGGSLALAEDKSEDGLRGAVTRMAEPAVEPALRAAAPVVARAMVEQAVARSEPPKLRPAVVGAGPRAEGRMVQLGAYSSRAGAQAAWTQLKARASLSNLSPVFEGVEVNGRSLTRLKVGPIPVEAASALCAAAQVADPWCRRAG</sequence>
<organism evidence="2 3">
    <name type="scientific">Brevundimonas mediterranea</name>
    <dbReference type="NCBI Taxonomy" id="74329"/>
    <lineage>
        <taxon>Bacteria</taxon>
        <taxon>Pseudomonadati</taxon>
        <taxon>Pseudomonadota</taxon>
        <taxon>Alphaproteobacteria</taxon>
        <taxon>Caulobacterales</taxon>
        <taxon>Caulobacteraceae</taxon>
        <taxon>Brevundimonas</taxon>
    </lineage>
</organism>